<accession>A0A5S6QG18</accession>
<dbReference type="Gene3D" id="3.30.70.270">
    <property type="match status" value="1"/>
</dbReference>
<dbReference type="Pfam" id="PF00078">
    <property type="entry name" value="RVT_1"/>
    <property type="match status" value="1"/>
</dbReference>
<feature type="domain" description="Reverse transcriptase" evidence="1">
    <location>
        <begin position="215"/>
        <end position="368"/>
    </location>
</feature>
<reference evidence="3" key="1">
    <citation type="submission" date="2019-12" db="UniProtKB">
        <authorList>
            <consortium name="WormBaseParasite"/>
        </authorList>
    </citation>
    <scope>IDENTIFICATION</scope>
</reference>
<dbReference type="InterPro" id="IPR043502">
    <property type="entry name" value="DNA/RNA_pol_sf"/>
</dbReference>
<protein>
    <submittedName>
        <fullName evidence="3">Reverse transcriptase domain-containing protein</fullName>
    </submittedName>
</protein>
<dbReference type="Gene3D" id="3.10.10.10">
    <property type="entry name" value="HIV Type 1 Reverse Transcriptase, subunit A, domain 1"/>
    <property type="match status" value="1"/>
</dbReference>
<dbReference type="SUPFAM" id="SSF56672">
    <property type="entry name" value="DNA/RNA polymerases"/>
    <property type="match status" value="1"/>
</dbReference>
<dbReference type="InterPro" id="IPR000477">
    <property type="entry name" value="RT_dom"/>
</dbReference>
<dbReference type="AlphaFoldDB" id="A0A5S6QG18"/>
<dbReference type="STRING" id="70415.A0A5S6QG18"/>
<dbReference type="Proteomes" id="UP000046395">
    <property type="component" value="Unassembled WGS sequence"/>
</dbReference>
<dbReference type="CDD" id="cd01647">
    <property type="entry name" value="RT_LTR"/>
    <property type="match status" value="1"/>
</dbReference>
<organism evidence="2 3">
    <name type="scientific">Trichuris muris</name>
    <name type="common">Mouse whipworm</name>
    <dbReference type="NCBI Taxonomy" id="70415"/>
    <lineage>
        <taxon>Eukaryota</taxon>
        <taxon>Metazoa</taxon>
        <taxon>Ecdysozoa</taxon>
        <taxon>Nematoda</taxon>
        <taxon>Enoplea</taxon>
        <taxon>Dorylaimia</taxon>
        <taxon>Trichinellida</taxon>
        <taxon>Trichuridae</taxon>
        <taxon>Trichuris</taxon>
    </lineage>
</organism>
<dbReference type="InterPro" id="IPR050951">
    <property type="entry name" value="Retrovirus_Pol_polyprotein"/>
</dbReference>
<dbReference type="PANTHER" id="PTHR37984">
    <property type="entry name" value="PROTEIN CBG26694"/>
    <property type="match status" value="1"/>
</dbReference>
<proteinExistence type="predicted"/>
<sequence>MGSMSQNVSGKFSIVGKEANFLGEITAQSTGNAALTKSTQPWRLNLLNGRRACFKLDSGADVTCLPEGHAEVPMQLSSVTDLRCEQHHMEELCYVVRDLTEPLLSRDASVRLHLTQVCFLKQMDNREPVVIGFSEVDHTHSISTNASQLAYSTEPEFAKVAKNFPKLFSDLGTLKGEYRIQLKPGAKPYAFSTPCRVAIHHRQPLPEQLNQMVRDGVIRPVKEPTEWCSGIVVVPNGDGKSIRIRVDLIALNKSVRRCLLTLPSVEEQLASLAGAKTFSKLDANSGFWQIPLSKESSLLTTFITPFERFCFRRLPFGISSAPEYFQSTMNDILVELHGVLCPMDYILVFGESYDEHDECLDRVLNTMA</sequence>
<dbReference type="PROSITE" id="PS50878">
    <property type="entry name" value="RT_POL"/>
    <property type="match status" value="1"/>
</dbReference>
<evidence type="ECO:0000313" key="2">
    <source>
        <dbReference type="Proteomes" id="UP000046395"/>
    </source>
</evidence>
<evidence type="ECO:0000259" key="1">
    <source>
        <dbReference type="PROSITE" id="PS50878"/>
    </source>
</evidence>
<dbReference type="PANTHER" id="PTHR37984:SF9">
    <property type="entry name" value="INTEGRASE CATALYTIC DOMAIN-CONTAINING PROTEIN"/>
    <property type="match status" value="1"/>
</dbReference>
<name>A0A5S6QG18_TRIMR</name>
<dbReference type="WBParaSite" id="TMUE_2000006124.1">
    <property type="protein sequence ID" value="TMUE_2000006124.1"/>
    <property type="gene ID" value="WBGene00299482"/>
</dbReference>
<keyword evidence="2" id="KW-1185">Reference proteome</keyword>
<evidence type="ECO:0000313" key="3">
    <source>
        <dbReference type="WBParaSite" id="TMUE_2000006124.1"/>
    </source>
</evidence>
<dbReference type="InterPro" id="IPR043128">
    <property type="entry name" value="Rev_trsase/Diguanyl_cyclase"/>
</dbReference>